<gene>
    <name evidence="8" type="ORF">ACFSTE_09395</name>
</gene>
<evidence type="ECO:0000259" key="6">
    <source>
        <dbReference type="PROSITE" id="PS51898"/>
    </source>
</evidence>
<dbReference type="InterPro" id="IPR002104">
    <property type="entry name" value="Integrase_catalytic"/>
</dbReference>
<dbReference type="PANTHER" id="PTHR30349">
    <property type="entry name" value="PHAGE INTEGRASE-RELATED"/>
    <property type="match status" value="1"/>
</dbReference>
<evidence type="ECO:0000256" key="4">
    <source>
        <dbReference type="ARBA" id="ARBA00023172"/>
    </source>
</evidence>
<evidence type="ECO:0000256" key="2">
    <source>
        <dbReference type="ARBA" id="ARBA00022908"/>
    </source>
</evidence>
<keyword evidence="2" id="KW-0229">DNA integration</keyword>
<dbReference type="PROSITE" id="PS51900">
    <property type="entry name" value="CB"/>
    <property type="match status" value="1"/>
</dbReference>
<dbReference type="Proteomes" id="UP001597459">
    <property type="component" value="Unassembled WGS sequence"/>
</dbReference>
<evidence type="ECO:0000313" key="9">
    <source>
        <dbReference type="Proteomes" id="UP001597459"/>
    </source>
</evidence>
<dbReference type="Gene3D" id="1.10.443.10">
    <property type="entry name" value="Intergrase catalytic core"/>
    <property type="match status" value="1"/>
</dbReference>
<dbReference type="PROSITE" id="PS51898">
    <property type="entry name" value="TYR_RECOMBINASE"/>
    <property type="match status" value="1"/>
</dbReference>
<evidence type="ECO:0000256" key="1">
    <source>
        <dbReference type="ARBA" id="ARBA00008857"/>
    </source>
</evidence>
<reference evidence="9" key="1">
    <citation type="journal article" date="2019" name="Int. J. Syst. Evol. Microbiol.">
        <title>The Global Catalogue of Microorganisms (GCM) 10K type strain sequencing project: providing services to taxonomists for standard genome sequencing and annotation.</title>
        <authorList>
            <consortium name="The Broad Institute Genomics Platform"/>
            <consortium name="The Broad Institute Genome Sequencing Center for Infectious Disease"/>
            <person name="Wu L."/>
            <person name="Ma J."/>
        </authorList>
    </citation>
    <scope>NUCLEOTIDE SEQUENCE [LARGE SCALE GENOMIC DNA]</scope>
    <source>
        <strain evidence="9">KCTC 42423</strain>
    </source>
</reference>
<evidence type="ECO:0000313" key="8">
    <source>
        <dbReference type="EMBL" id="MFD2591045.1"/>
    </source>
</evidence>
<feature type="domain" description="Core-binding (CB)" evidence="7">
    <location>
        <begin position="9"/>
        <end position="101"/>
    </location>
</feature>
<evidence type="ECO:0000256" key="3">
    <source>
        <dbReference type="ARBA" id="ARBA00023125"/>
    </source>
</evidence>
<proteinExistence type="inferred from homology"/>
<accession>A0ABW5N9A4</accession>
<dbReference type="InterPro" id="IPR050090">
    <property type="entry name" value="Tyrosine_recombinase_XerCD"/>
</dbReference>
<protein>
    <submittedName>
        <fullName evidence="8">Tyrosine-type recombinase/integrase</fullName>
    </submittedName>
</protein>
<name>A0ABW5N9A4_9FLAO</name>
<sequence length="315" mass="37088">MKKLSLNSDTYITLLASYKDWLKVLGYAPSTVYNLPNHLREFFYYLESKGYSDISTITTQIIKDYYKYLSQRGNQRRGGSLSKSFLNKHQQALKKFLTYLKEHNANIKFGVHLKQERINYQDQKTILTQIEIKELFDACQFAHMTPYFQARDRAILVLLYSCGLRRNEAMHMDTEDILFQKGRIYVRKGKNYKERFVPINKHNLEILEEYVFEHRSEFITDYQTDALLLSSHGKRMNDLTIAHRLKAIVDATENETIKEKNITMHTLRHSIATHLMQNKVPIQMISSFLGHASLESTQIYTHLADPYAHKQKVYD</sequence>
<dbReference type="RefSeq" id="WP_378298103.1">
    <property type="nucleotide sequence ID" value="NZ_JBHULX010000013.1"/>
</dbReference>
<dbReference type="InterPro" id="IPR010998">
    <property type="entry name" value="Integrase_recombinase_N"/>
</dbReference>
<comment type="similarity">
    <text evidence="1">Belongs to the 'phage' integrase family.</text>
</comment>
<dbReference type="SUPFAM" id="SSF56349">
    <property type="entry name" value="DNA breaking-rejoining enzymes"/>
    <property type="match status" value="1"/>
</dbReference>
<comment type="caution">
    <text evidence="8">The sequence shown here is derived from an EMBL/GenBank/DDBJ whole genome shotgun (WGS) entry which is preliminary data.</text>
</comment>
<evidence type="ECO:0000259" key="7">
    <source>
        <dbReference type="PROSITE" id="PS51900"/>
    </source>
</evidence>
<feature type="domain" description="Tyr recombinase" evidence="6">
    <location>
        <begin position="122"/>
        <end position="315"/>
    </location>
</feature>
<evidence type="ECO:0000256" key="5">
    <source>
        <dbReference type="PROSITE-ProRule" id="PRU01248"/>
    </source>
</evidence>
<dbReference type="EMBL" id="JBHULX010000013">
    <property type="protein sequence ID" value="MFD2591045.1"/>
    <property type="molecule type" value="Genomic_DNA"/>
</dbReference>
<keyword evidence="3 5" id="KW-0238">DNA-binding</keyword>
<keyword evidence="9" id="KW-1185">Reference proteome</keyword>
<dbReference type="Gene3D" id="1.10.150.130">
    <property type="match status" value="1"/>
</dbReference>
<dbReference type="InterPro" id="IPR013762">
    <property type="entry name" value="Integrase-like_cat_sf"/>
</dbReference>
<dbReference type="Pfam" id="PF00589">
    <property type="entry name" value="Phage_integrase"/>
    <property type="match status" value="1"/>
</dbReference>
<dbReference type="InterPro" id="IPR044068">
    <property type="entry name" value="CB"/>
</dbReference>
<keyword evidence="4" id="KW-0233">DNA recombination</keyword>
<organism evidence="8 9">
    <name type="scientific">Aquimarina hainanensis</name>
    <dbReference type="NCBI Taxonomy" id="1578017"/>
    <lineage>
        <taxon>Bacteria</taxon>
        <taxon>Pseudomonadati</taxon>
        <taxon>Bacteroidota</taxon>
        <taxon>Flavobacteriia</taxon>
        <taxon>Flavobacteriales</taxon>
        <taxon>Flavobacteriaceae</taxon>
        <taxon>Aquimarina</taxon>
    </lineage>
</organism>
<dbReference type="InterPro" id="IPR011010">
    <property type="entry name" value="DNA_brk_join_enz"/>
</dbReference>
<dbReference type="PANTHER" id="PTHR30349:SF41">
    <property type="entry name" value="INTEGRASE_RECOMBINASE PROTEIN MJ0367-RELATED"/>
    <property type="match status" value="1"/>
</dbReference>